<accession>A0ABD2NM31</accession>
<organism evidence="1 2">
    <name type="scientific">Cryptolaemus montrouzieri</name>
    <dbReference type="NCBI Taxonomy" id="559131"/>
    <lineage>
        <taxon>Eukaryota</taxon>
        <taxon>Metazoa</taxon>
        <taxon>Ecdysozoa</taxon>
        <taxon>Arthropoda</taxon>
        <taxon>Hexapoda</taxon>
        <taxon>Insecta</taxon>
        <taxon>Pterygota</taxon>
        <taxon>Neoptera</taxon>
        <taxon>Endopterygota</taxon>
        <taxon>Coleoptera</taxon>
        <taxon>Polyphaga</taxon>
        <taxon>Cucujiformia</taxon>
        <taxon>Coccinelloidea</taxon>
        <taxon>Coccinellidae</taxon>
        <taxon>Scymninae</taxon>
        <taxon>Scymnini</taxon>
        <taxon>Cryptolaemus</taxon>
    </lineage>
</organism>
<reference evidence="1 2" key="1">
    <citation type="journal article" date="2021" name="BMC Biol.">
        <title>Horizontally acquired antibacterial genes associated with adaptive radiation of ladybird beetles.</title>
        <authorList>
            <person name="Li H.S."/>
            <person name="Tang X.F."/>
            <person name="Huang Y.H."/>
            <person name="Xu Z.Y."/>
            <person name="Chen M.L."/>
            <person name="Du X.Y."/>
            <person name="Qiu B.Y."/>
            <person name="Chen P.T."/>
            <person name="Zhang W."/>
            <person name="Slipinski A."/>
            <person name="Escalona H.E."/>
            <person name="Waterhouse R.M."/>
            <person name="Zwick A."/>
            <person name="Pang H."/>
        </authorList>
    </citation>
    <scope>NUCLEOTIDE SEQUENCE [LARGE SCALE GENOMIC DNA]</scope>
    <source>
        <strain evidence="1">SYSU2018</strain>
    </source>
</reference>
<dbReference type="Proteomes" id="UP001516400">
    <property type="component" value="Unassembled WGS sequence"/>
</dbReference>
<proteinExistence type="predicted"/>
<gene>
    <name evidence="1" type="ORF">HHI36_017002</name>
</gene>
<evidence type="ECO:0000313" key="2">
    <source>
        <dbReference type="Proteomes" id="UP001516400"/>
    </source>
</evidence>
<dbReference type="EMBL" id="JABFTP020000124">
    <property type="protein sequence ID" value="KAL3279492.1"/>
    <property type="molecule type" value="Genomic_DNA"/>
</dbReference>
<protein>
    <recommendedName>
        <fullName evidence="3">Zinc finger PHD-type domain-containing protein</fullName>
    </recommendedName>
</protein>
<sequence>MSSQELKGRSCKKNVVMCMNCNMIFHPSCAEQAGYSKDDGIVCCRQEDDAVARMSASSLSSSDIESIVTQLSDVLQVQFDKFKREMRNEYFEQIATLTGKGTELSLQHEVYVRDIAEMKMAVDSLRRENIDLRAKIYNNVGGCDIESFCAEANDRVSRCRNFMLLDVEESVSVTLDERIEFDRKKVNNNFRELGVEEEYAKVLKVLLKGA</sequence>
<name>A0ABD2NM31_9CUCU</name>
<evidence type="ECO:0000313" key="1">
    <source>
        <dbReference type="EMBL" id="KAL3279492.1"/>
    </source>
</evidence>
<keyword evidence="2" id="KW-1185">Reference proteome</keyword>
<evidence type="ECO:0008006" key="3">
    <source>
        <dbReference type="Google" id="ProtNLM"/>
    </source>
</evidence>
<comment type="caution">
    <text evidence="1">The sequence shown here is derived from an EMBL/GenBank/DDBJ whole genome shotgun (WGS) entry which is preliminary data.</text>
</comment>
<dbReference type="AlphaFoldDB" id="A0ABD2NM31"/>